<evidence type="ECO:0000256" key="3">
    <source>
        <dbReference type="ARBA" id="ARBA00022801"/>
    </source>
</evidence>
<proteinExistence type="inferred from homology"/>
<protein>
    <recommendedName>
        <fullName evidence="10">Acyl-CoA thioesterase II</fullName>
    </recommendedName>
</protein>
<dbReference type="GO" id="GO:0047617">
    <property type="term" value="F:fatty acyl-CoA hydrolase activity"/>
    <property type="evidence" value="ECO:0007669"/>
    <property type="project" value="UniProtKB-ARBA"/>
</dbReference>
<dbReference type="InterPro" id="IPR042171">
    <property type="entry name" value="Acyl-CoA_hotdog"/>
</dbReference>
<name>A0ABD6E6K1_9BILA</name>
<comment type="caution">
    <text evidence="8">The sequence shown here is derived from an EMBL/GenBank/DDBJ whole genome shotgun (WGS) entry which is preliminary data.</text>
</comment>
<evidence type="ECO:0000259" key="7">
    <source>
        <dbReference type="Pfam" id="PF13622"/>
    </source>
</evidence>
<comment type="similarity">
    <text evidence="1">Belongs to the C/M/P thioester hydrolase family.</text>
</comment>
<dbReference type="Gene3D" id="2.40.160.210">
    <property type="entry name" value="Acyl-CoA thioesterase, double hotdog domain"/>
    <property type="match status" value="1"/>
</dbReference>
<reference evidence="8 9" key="1">
    <citation type="submission" date="2024-08" db="EMBL/GenBank/DDBJ databases">
        <title>Gnathostoma spinigerum genome.</title>
        <authorList>
            <person name="Gonzalez-Bertolin B."/>
            <person name="Monzon S."/>
            <person name="Zaballos A."/>
            <person name="Jimenez P."/>
            <person name="Dekumyoy P."/>
            <person name="Varona S."/>
            <person name="Cuesta I."/>
            <person name="Sumanam S."/>
            <person name="Adisakwattana P."/>
            <person name="Gasser R.B."/>
            <person name="Hernandez-Gonzalez A."/>
            <person name="Young N.D."/>
            <person name="Perteguer M.J."/>
        </authorList>
    </citation>
    <scope>NUCLEOTIDE SEQUENCE [LARGE SCALE GENOMIC DNA]</scope>
    <source>
        <strain evidence="8">AL3</strain>
        <tissue evidence="8">Liver</tissue>
    </source>
</reference>
<dbReference type="AlphaFoldDB" id="A0ABD6E6K1"/>
<keyword evidence="9" id="KW-1185">Reference proteome</keyword>
<dbReference type="NCBIfam" id="TIGR00189">
    <property type="entry name" value="tesB"/>
    <property type="match status" value="1"/>
</dbReference>
<dbReference type="PANTHER" id="PTHR11066">
    <property type="entry name" value="ACYL-COA THIOESTERASE"/>
    <property type="match status" value="1"/>
</dbReference>
<keyword evidence="4" id="KW-0443">Lipid metabolism</keyword>
<dbReference type="PANTHER" id="PTHR11066:SF49">
    <property type="entry name" value="ACYL-COA THIOESTERASE II"/>
    <property type="match status" value="1"/>
</dbReference>
<evidence type="ECO:0000256" key="2">
    <source>
        <dbReference type="ARBA" id="ARBA00011881"/>
    </source>
</evidence>
<dbReference type="CDD" id="cd03444">
    <property type="entry name" value="Thioesterase_II_repeat1"/>
    <property type="match status" value="1"/>
</dbReference>
<evidence type="ECO:0008006" key="10">
    <source>
        <dbReference type="Google" id="ProtNLM"/>
    </source>
</evidence>
<evidence type="ECO:0000259" key="6">
    <source>
        <dbReference type="Pfam" id="PF02551"/>
    </source>
</evidence>
<dbReference type="Pfam" id="PF02551">
    <property type="entry name" value="Acyl_CoA_thio"/>
    <property type="match status" value="1"/>
</dbReference>
<feature type="region of interest" description="Disordered" evidence="5">
    <location>
        <begin position="1"/>
        <end position="23"/>
    </location>
</feature>
<feature type="domain" description="Acyl-CoA thioesterase-like N-terminal HotDog" evidence="7">
    <location>
        <begin position="88"/>
        <end position="164"/>
    </location>
</feature>
<dbReference type="Proteomes" id="UP001608902">
    <property type="component" value="Unassembled WGS sequence"/>
</dbReference>
<organism evidence="8 9">
    <name type="scientific">Gnathostoma spinigerum</name>
    <dbReference type="NCBI Taxonomy" id="75299"/>
    <lineage>
        <taxon>Eukaryota</taxon>
        <taxon>Metazoa</taxon>
        <taxon>Ecdysozoa</taxon>
        <taxon>Nematoda</taxon>
        <taxon>Chromadorea</taxon>
        <taxon>Rhabditida</taxon>
        <taxon>Spirurina</taxon>
        <taxon>Gnathostomatomorpha</taxon>
        <taxon>Gnathostomatoidea</taxon>
        <taxon>Gnathostomatidae</taxon>
        <taxon>Gnathostoma</taxon>
    </lineage>
</organism>
<dbReference type="InterPro" id="IPR025652">
    <property type="entry name" value="TesB_C"/>
</dbReference>
<feature type="compositionally biased region" description="Polar residues" evidence="5">
    <location>
        <begin position="8"/>
        <end position="23"/>
    </location>
</feature>
<evidence type="ECO:0000256" key="1">
    <source>
        <dbReference type="ARBA" id="ARBA00006538"/>
    </source>
</evidence>
<dbReference type="EMBL" id="JBGFUD010001084">
    <property type="protein sequence ID" value="MFH4975728.1"/>
    <property type="molecule type" value="Genomic_DNA"/>
</dbReference>
<evidence type="ECO:0000313" key="9">
    <source>
        <dbReference type="Proteomes" id="UP001608902"/>
    </source>
</evidence>
<dbReference type="InterPro" id="IPR003703">
    <property type="entry name" value="Acyl_CoA_thio"/>
</dbReference>
<keyword evidence="3" id="KW-0378">Hydrolase</keyword>
<accession>A0ABD6E6K1</accession>
<comment type="subunit">
    <text evidence="2">Homotetramer.</text>
</comment>
<dbReference type="InterPro" id="IPR029069">
    <property type="entry name" value="HotDog_dom_sf"/>
</dbReference>
<dbReference type="InterPro" id="IPR049449">
    <property type="entry name" value="TesB_ACOT8-like_N"/>
</dbReference>
<evidence type="ECO:0000256" key="4">
    <source>
        <dbReference type="ARBA" id="ARBA00023098"/>
    </source>
</evidence>
<dbReference type="CDD" id="cd03445">
    <property type="entry name" value="Thioesterase_II_repeat2"/>
    <property type="match status" value="1"/>
</dbReference>
<evidence type="ECO:0000313" key="8">
    <source>
        <dbReference type="EMBL" id="MFH4975728.1"/>
    </source>
</evidence>
<dbReference type="SUPFAM" id="SSF54637">
    <property type="entry name" value="Thioesterase/thiol ester dehydrase-isomerase"/>
    <property type="match status" value="2"/>
</dbReference>
<dbReference type="FunFam" id="2.40.160.210:FF:000001">
    <property type="entry name" value="Acyl-CoA thioesterase II"/>
    <property type="match status" value="1"/>
</dbReference>
<evidence type="ECO:0000256" key="5">
    <source>
        <dbReference type="SAM" id="MobiDB-lite"/>
    </source>
</evidence>
<dbReference type="GO" id="GO:0006629">
    <property type="term" value="P:lipid metabolic process"/>
    <property type="evidence" value="ECO:0007669"/>
    <property type="project" value="UniProtKB-KW"/>
</dbReference>
<feature type="domain" description="Acyl-CoA thioesterase 2 C-terminal" evidence="6">
    <location>
        <begin position="224"/>
        <end position="350"/>
    </location>
</feature>
<sequence length="360" mass="40146">MEREASEQSETVNSSGCHSSSGNLTSSNHIEVQIPRSTSFLSVTHIGIPSRADDVTAGLVDTFLNLTRIDKDIFLACHLMKGRLSLPAVYGGQVIGHALVAASATVDKNFKPHSLHSYFIKTGTTNKPILYLVDRVSDRRSFCTRSIKAIQDGQNIFTCQISFHRDEPDSIVHQKEMPIVNPPDDLPDIWSLMNSLFLKDGINPAVKAMLKAKMAEISPAFERLFEFRPAFPEKCLTGDAENGGPRQFMWLRAKGDVGNDPCLHQCIAAYISDCSMLETAIKPHASKGFIPSMAFSLDHCIWMHDQNFRVDEWMLYENISPIARGSRSYIEGRLWTRDGRLILSTAQEGLIRSEKSSGRN</sequence>
<dbReference type="Pfam" id="PF13622">
    <property type="entry name" value="4HBT_3"/>
    <property type="match status" value="1"/>
</dbReference>
<gene>
    <name evidence="8" type="ORF">AB6A40_002437</name>
</gene>